<dbReference type="EMBL" id="JAMXLR010000061">
    <property type="protein sequence ID" value="MCO6045720.1"/>
    <property type="molecule type" value="Genomic_DNA"/>
</dbReference>
<gene>
    <name evidence="1" type="ORF">NG895_17620</name>
</gene>
<accession>A0A9X2FBA5</accession>
<reference evidence="1" key="1">
    <citation type="submission" date="2022-06" db="EMBL/GenBank/DDBJ databases">
        <title>Aeoliella straminimaris, a novel planctomycete from sediments.</title>
        <authorList>
            <person name="Vitorino I.R."/>
            <person name="Lage O.M."/>
        </authorList>
    </citation>
    <scope>NUCLEOTIDE SEQUENCE</scope>
    <source>
        <strain evidence="1">ICT_H6.2</strain>
    </source>
</reference>
<proteinExistence type="predicted"/>
<name>A0A9X2FBA5_9BACT</name>
<keyword evidence="2" id="KW-1185">Reference proteome</keyword>
<dbReference type="AlphaFoldDB" id="A0A9X2FBA5"/>
<evidence type="ECO:0000313" key="2">
    <source>
        <dbReference type="Proteomes" id="UP001155241"/>
    </source>
</evidence>
<dbReference type="InterPro" id="IPR011990">
    <property type="entry name" value="TPR-like_helical_dom_sf"/>
</dbReference>
<dbReference type="RefSeq" id="WP_252853833.1">
    <property type="nucleotide sequence ID" value="NZ_JAMXLR010000061.1"/>
</dbReference>
<comment type="caution">
    <text evidence="1">The sequence shown here is derived from an EMBL/GenBank/DDBJ whole genome shotgun (WGS) entry which is preliminary data.</text>
</comment>
<dbReference type="Proteomes" id="UP001155241">
    <property type="component" value="Unassembled WGS sequence"/>
</dbReference>
<evidence type="ECO:0000313" key="1">
    <source>
        <dbReference type="EMBL" id="MCO6045720.1"/>
    </source>
</evidence>
<evidence type="ECO:0008006" key="3">
    <source>
        <dbReference type="Google" id="ProtNLM"/>
    </source>
</evidence>
<organism evidence="1 2">
    <name type="scientific">Aeoliella straminimaris</name>
    <dbReference type="NCBI Taxonomy" id="2954799"/>
    <lineage>
        <taxon>Bacteria</taxon>
        <taxon>Pseudomonadati</taxon>
        <taxon>Planctomycetota</taxon>
        <taxon>Planctomycetia</taxon>
        <taxon>Pirellulales</taxon>
        <taxon>Lacipirellulaceae</taxon>
        <taxon>Aeoliella</taxon>
    </lineage>
</organism>
<dbReference type="SUPFAM" id="SSF48452">
    <property type="entry name" value="TPR-like"/>
    <property type="match status" value="1"/>
</dbReference>
<protein>
    <recommendedName>
        <fullName evidence="3">Tetratricopeptide repeat protein</fullName>
    </recommendedName>
</protein>
<dbReference type="Gene3D" id="1.25.40.10">
    <property type="entry name" value="Tetratricopeptide repeat domain"/>
    <property type="match status" value="1"/>
</dbReference>
<sequence length="805" mass="88385">MKTPSAILLFTLALLCGGVARGDSTDQRYMGYLREQQMYRLAELYARQRLTSGDLDPRGEVELAIEHSLVELARAYDVPSIERQEHWQAAHQAIAPWIETKQPYSLLAELQDALNLLAETELTQLESLGRSDPAEIEQLQTRLRQAIALLKSAADDVEQRRREQALGQSRTTAEFSATELAGLERSIAIELARAYRLQGLTYPPASADRVNALQQAAESLTRLAAATPADDLVWRARLALARALAELNQTEQGLVQLASWRAEQVPAEYDDQLLAAEARLLQAAGRTDQALAKLAATPPGKSAAVDLMHLELLLSQNQRDSQAIEAQLAVVRGNHAPRYVRQAEAMVGEQFAASGDQTTAGGKVLAAEHFYRAGNYSAAVAAYDQAAELYRQQKDRPRAFAAERSAAAVMQRQRVYDQAATRFRRLALASIDRDDSAIDHREAILSLAEMARRSTGEAADQAMAEYLELCREHLRHWPMGQTAAEVRWWLASALAARGQWQATLAVLSEVDTTSPYYEEAIALLATTYRERIAELDDNSQRLQLVGEARTKLQPAIVGQGATARWPAKWSESQRTTALELARIMLDAGDASYAQNLLSKALNDPPPPPPEYVNRAAPVLAMALVAGGKTAEAMDQLRGTAQGGGSGASLEALADRLTTQLTEYARSPTPRRNERAALGQLLLEVVKSAGEGTSTWKLPADRYRAAALAAVANQAEARQLYESLTGQLPKNGDIQEEYAELLAASDTANDREAALARYALIESATRRGTDRWHRARQARIQLLTQLGRRAEAEKLEKLTRLLGGRK</sequence>